<dbReference type="InterPro" id="IPR013249">
    <property type="entry name" value="RNA_pol_sigma70_r4_t2"/>
</dbReference>
<evidence type="ECO:0000256" key="1">
    <source>
        <dbReference type="ARBA" id="ARBA00010641"/>
    </source>
</evidence>
<keyword evidence="4" id="KW-0238">DNA-binding</keyword>
<keyword evidence="2" id="KW-0805">Transcription regulation</keyword>
<feature type="compositionally biased region" description="Basic and acidic residues" evidence="6">
    <location>
        <begin position="91"/>
        <end position="101"/>
    </location>
</feature>
<comment type="similarity">
    <text evidence="1">Belongs to the sigma-70 factor family. ECF subfamily.</text>
</comment>
<comment type="caution">
    <text evidence="9">The sequence shown here is derived from an EMBL/GenBank/DDBJ whole genome shotgun (WGS) entry which is preliminary data.</text>
</comment>
<evidence type="ECO:0000313" key="10">
    <source>
        <dbReference type="Proteomes" id="UP000289821"/>
    </source>
</evidence>
<reference evidence="9 10" key="1">
    <citation type="submission" date="2018-07" db="EMBL/GenBank/DDBJ databases">
        <title>Leeuwenhoekiella genomics.</title>
        <authorList>
            <person name="Tahon G."/>
            <person name="Willems A."/>
        </authorList>
    </citation>
    <scope>NUCLEOTIDE SEQUENCE [LARGE SCALE GENOMIC DNA]</scope>
    <source>
        <strain evidence="9 10">R-50232</strain>
    </source>
</reference>
<dbReference type="PANTHER" id="PTHR43133:SF8">
    <property type="entry name" value="RNA POLYMERASE SIGMA FACTOR HI_1459-RELATED"/>
    <property type="match status" value="1"/>
</dbReference>
<dbReference type="InterPro" id="IPR036388">
    <property type="entry name" value="WH-like_DNA-bd_sf"/>
</dbReference>
<dbReference type="NCBIfam" id="TIGR02937">
    <property type="entry name" value="sigma70-ECF"/>
    <property type="match status" value="1"/>
</dbReference>
<evidence type="ECO:0000313" key="9">
    <source>
        <dbReference type="EMBL" id="RXG13248.1"/>
    </source>
</evidence>
<keyword evidence="5" id="KW-0804">Transcription</keyword>
<dbReference type="GO" id="GO:0006352">
    <property type="term" value="P:DNA-templated transcription initiation"/>
    <property type="evidence" value="ECO:0007669"/>
    <property type="project" value="InterPro"/>
</dbReference>
<dbReference type="InterPro" id="IPR014284">
    <property type="entry name" value="RNA_pol_sigma-70_dom"/>
</dbReference>
<dbReference type="InterPro" id="IPR013325">
    <property type="entry name" value="RNA_pol_sigma_r2"/>
</dbReference>
<feature type="domain" description="RNA polymerase sigma factor 70 region 4 type 2" evidence="8">
    <location>
        <begin position="107"/>
        <end position="157"/>
    </location>
</feature>
<evidence type="ECO:0000259" key="8">
    <source>
        <dbReference type="Pfam" id="PF08281"/>
    </source>
</evidence>
<keyword evidence="10" id="KW-1185">Reference proteome</keyword>
<organism evidence="9 10">
    <name type="scientific">Leeuwenhoekiella aestuarii</name>
    <dbReference type="NCBI Taxonomy" id="2249426"/>
    <lineage>
        <taxon>Bacteria</taxon>
        <taxon>Pseudomonadati</taxon>
        <taxon>Bacteroidota</taxon>
        <taxon>Flavobacteriia</taxon>
        <taxon>Flavobacteriales</taxon>
        <taxon>Flavobacteriaceae</taxon>
        <taxon>Leeuwenhoekiella</taxon>
    </lineage>
</organism>
<dbReference type="GO" id="GO:0016987">
    <property type="term" value="F:sigma factor activity"/>
    <property type="evidence" value="ECO:0007669"/>
    <property type="project" value="UniProtKB-KW"/>
</dbReference>
<dbReference type="SUPFAM" id="SSF88659">
    <property type="entry name" value="Sigma3 and sigma4 domains of RNA polymerase sigma factors"/>
    <property type="match status" value="1"/>
</dbReference>
<accession>A0A4Q0NTR9</accession>
<evidence type="ECO:0000256" key="6">
    <source>
        <dbReference type="SAM" id="MobiDB-lite"/>
    </source>
</evidence>
<dbReference type="InterPro" id="IPR013324">
    <property type="entry name" value="RNA_pol_sigma_r3/r4-like"/>
</dbReference>
<name>A0A4Q0NTR9_9FLAO</name>
<keyword evidence="3" id="KW-0731">Sigma factor</keyword>
<evidence type="ECO:0000259" key="7">
    <source>
        <dbReference type="Pfam" id="PF04542"/>
    </source>
</evidence>
<evidence type="ECO:0000256" key="2">
    <source>
        <dbReference type="ARBA" id="ARBA00023015"/>
    </source>
</evidence>
<dbReference type="RefSeq" id="WP_128762026.1">
    <property type="nucleotide sequence ID" value="NZ_QOVI01000005.1"/>
</dbReference>
<proteinExistence type="inferred from homology"/>
<evidence type="ECO:0000256" key="5">
    <source>
        <dbReference type="ARBA" id="ARBA00023163"/>
    </source>
</evidence>
<dbReference type="InterPro" id="IPR007627">
    <property type="entry name" value="RNA_pol_sigma70_r2"/>
</dbReference>
<protein>
    <submittedName>
        <fullName evidence="9">RNA polymerase sigma-70 factor (ECF subfamily)</fullName>
    </submittedName>
</protein>
<dbReference type="Gene3D" id="1.10.10.10">
    <property type="entry name" value="Winged helix-like DNA-binding domain superfamily/Winged helix DNA-binding domain"/>
    <property type="match status" value="1"/>
</dbReference>
<gene>
    <name evidence="9" type="ORF">DSM04_105226</name>
</gene>
<feature type="region of interest" description="Disordered" evidence="6">
    <location>
        <begin position="80"/>
        <end position="101"/>
    </location>
</feature>
<dbReference type="SUPFAM" id="SSF88946">
    <property type="entry name" value="Sigma2 domain of RNA polymerase sigma factors"/>
    <property type="match status" value="1"/>
</dbReference>
<feature type="domain" description="RNA polymerase sigma-70 region 2" evidence="7">
    <location>
        <begin position="10"/>
        <end position="76"/>
    </location>
</feature>
<evidence type="ECO:0000256" key="3">
    <source>
        <dbReference type="ARBA" id="ARBA00023082"/>
    </source>
</evidence>
<dbReference type="Proteomes" id="UP000289821">
    <property type="component" value="Unassembled WGS sequence"/>
</dbReference>
<dbReference type="Pfam" id="PF04542">
    <property type="entry name" value="Sigma70_r2"/>
    <property type="match status" value="1"/>
</dbReference>
<dbReference type="GO" id="GO:0003677">
    <property type="term" value="F:DNA binding"/>
    <property type="evidence" value="ECO:0007669"/>
    <property type="project" value="UniProtKB-KW"/>
</dbReference>
<dbReference type="InterPro" id="IPR039425">
    <property type="entry name" value="RNA_pol_sigma-70-like"/>
</dbReference>
<dbReference type="Pfam" id="PF08281">
    <property type="entry name" value="Sigma70_r4_2"/>
    <property type="match status" value="1"/>
</dbReference>
<sequence length="165" mass="19179">MNADTPFDELYHAYAPRVYRLCMGYAGGRDAVAREWVQETFIKVWKHRQSFKREATIATWIYRIAVNVCLADLRKKPKTEGLNRSIPDQPEPDREQEHASQDTRIAKLYTCIDQLTEKNKMLILLELEEVPQQEIAATTGLNHGAVRTRLLRIRKALLNCMTYET</sequence>
<dbReference type="PANTHER" id="PTHR43133">
    <property type="entry name" value="RNA POLYMERASE ECF-TYPE SIGMA FACTO"/>
    <property type="match status" value="1"/>
</dbReference>
<dbReference type="EMBL" id="QOVI01000005">
    <property type="protein sequence ID" value="RXG13248.1"/>
    <property type="molecule type" value="Genomic_DNA"/>
</dbReference>
<dbReference type="Gene3D" id="1.10.1740.10">
    <property type="match status" value="1"/>
</dbReference>
<evidence type="ECO:0000256" key="4">
    <source>
        <dbReference type="ARBA" id="ARBA00023125"/>
    </source>
</evidence>
<dbReference type="AlphaFoldDB" id="A0A4Q0NTR9"/>